<organism evidence="2 3">
    <name type="scientific">Thermobacillus xylanilyticus</name>
    <dbReference type="NCBI Taxonomy" id="76633"/>
    <lineage>
        <taxon>Bacteria</taxon>
        <taxon>Bacillati</taxon>
        <taxon>Bacillota</taxon>
        <taxon>Bacilli</taxon>
        <taxon>Bacillales</taxon>
        <taxon>Paenibacillaceae</taxon>
        <taxon>Thermobacillus</taxon>
    </lineage>
</organism>
<name>A0ABN7RQB2_THEXY</name>
<keyword evidence="3" id="KW-1185">Reference proteome</keyword>
<feature type="compositionally biased region" description="Basic and acidic residues" evidence="1">
    <location>
        <begin position="1"/>
        <end position="12"/>
    </location>
</feature>
<evidence type="ECO:0000256" key="1">
    <source>
        <dbReference type="SAM" id="MobiDB-lite"/>
    </source>
</evidence>
<dbReference type="Proteomes" id="UP000681526">
    <property type="component" value="Unassembled WGS sequence"/>
</dbReference>
<gene>
    <name evidence="2" type="primary">txxe 1474</name>
    <name evidence="2" type="ORF">TXXE_06265</name>
</gene>
<proteinExistence type="predicted"/>
<reference evidence="2 3" key="1">
    <citation type="submission" date="2021-04" db="EMBL/GenBank/DDBJ databases">
        <authorList>
            <person name="Rakotoarivonina H."/>
        </authorList>
    </citation>
    <scope>NUCLEOTIDE SEQUENCE [LARGE SCALE GENOMIC DNA]</scope>
    <source>
        <strain evidence="2 3">XE</strain>
    </source>
</reference>
<evidence type="ECO:0000313" key="3">
    <source>
        <dbReference type="Proteomes" id="UP000681526"/>
    </source>
</evidence>
<protein>
    <submittedName>
        <fullName evidence="2">Uncharacterized protein</fullName>
    </submittedName>
</protein>
<accession>A0ABN7RQB2</accession>
<evidence type="ECO:0000313" key="2">
    <source>
        <dbReference type="EMBL" id="CAG5082702.1"/>
    </source>
</evidence>
<dbReference type="EMBL" id="CAJRAY010000026">
    <property type="protein sequence ID" value="CAG5082702.1"/>
    <property type="molecule type" value="Genomic_DNA"/>
</dbReference>
<sequence>MLEIAQGKERAAHGASVDSF</sequence>
<comment type="caution">
    <text evidence="2">The sequence shown here is derived from an EMBL/GenBank/DDBJ whole genome shotgun (WGS) entry which is preliminary data.</text>
</comment>
<feature type="region of interest" description="Disordered" evidence="1">
    <location>
        <begin position="1"/>
        <end position="20"/>
    </location>
</feature>